<evidence type="ECO:0000259" key="1">
    <source>
        <dbReference type="Pfam" id="PF14397"/>
    </source>
</evidence>
<dbReference type="STRING" id="252474.B1A74_00295"/>
<proteinExistence type="predicted"/>
<keyword evidence="3" id="KW-1185">Reference proteome</keyword>
<accession>A0A1V3A293</accession>
<organism evidence="2 3">
    <name type="scientific">Thioalkalivibrio halophilus</name>
    <dbReference type="NCBI Taxonomy" id="252474"/>
    <lineage>
        <taxon>Bacteria</taxon>
        <taxon>Pseudomonadati</taxon>
        <taxon>Pseudomonadota</taxon>
        <taxon>Gammaproteobacteria</taxon>
        <taxon>Chromatiales</taxon>
        <taxon>Ectothiorhodospiraceae</taxon>
        <taxon>Thioalkalivibrio</taxon>
    </lineage>
</organism>
<dbReference type="SUPFAM" id="SSF56059">
    <property type="entry name" value="Glutathione synthetase ATP-binding domain-like"/>
    <property type="match status" value="1"/>
</dbReference>
<evidence type="ECO:0000313" key="3">
    <source>
        <dbReference type="Proteomes" id="UP000189177"/>
    </source>
</evidence>
<feature type="domain" description="Alpha-L-glutamate ligase-related protein ATP-grasp" evidence="1">
    <location>
        <begin position="38"/>
        <end position="304"/>
    </location>
</feature>
<name>A0A1V3A293_9GAMM</name>
<comment type="caution">
    <text evidence="2">The sequence shown here is derived from an EMBL/GenBank/DDBJ whole genome shotgun (WGS) entry which is preliminary data.</text>
</comment>
<dbReference type="AlphaFoldDB" id="A0A1V3A293"/>
<dbReference type="Proteomes" id="UP000189177">
    <property type="component" value="Unassembled WGS sequence"/>
</dbReference>
<dbReference type="InterPro" id="IPR039523">
    <property type="entry name" value="RimK-rel_E_lig_ATP-grasp"/>
</dbReference>
<evidence type="ECO:0000313" key="2">
    <source>
        <dbReference type="EMBL" id="OOC11446.1"/>
    </source>
</evidence>
<gene>
    <name evidence="2" type="ORF">B1A74_00295</name>
</gene>
<protein>
    <recommendedName>
        <fullName evidence="1">Alpha-L-glutamate ligase-related protein ATP-grasp domain-containing protein</fullName>
    </recommendedName>
</protein>
<reference evidence="2 3" key="1">
    <citation type="submission" date="2017-02" db="EMBL/GenBank/DDBJ databases">
        <title>Genomic diversity within the haloalkaliphilic genus Thioalkalivibrio.</title>
        <authorList>
            <person name="Ahn A.-C."/>
            <person name="Meier-Kolthoff J."/>
            <person name="Overmars L."/>
            <person name="Richter M."/>
            <person name="Woyke T."/>
            <person name="Sorokin D.Y."/>
            <person name="Muyzer G."/>
        </authorList>
    </citation>
    <scope>NUCLEOTIDE SEQUENCE [LARGE SCALE GENOMIC DNA]</scope>
    <source>
        <strain evidence="2 3">HL17</strain>
    </source>
</reference>
<dbReference type="Pfam" id="PF14397">
    <property type="entry name" value="ATPgrasp_ST"/>
    <property type="match status" value="1"/>
</dbReference>
<sequence length="357" mass="40432">MRVLGSGFKSSEYELYRLGDRTPEACVRFMNHRQLHRLYRTHVNQGGQKHILEDKWLSHFVFAGLGIPTPETLGLYHPVFGRTVSEEALTTERDFVGLAPPGGEVDWIFKPRGGQQGEQIHRFCGTVDNLGAFLERLGNTTRRYYGTRYDGWIVQQRLQQHADLQKINSSCINCVRIVTFHDTSGTITVDFSILRLGTAGSMADNWYKGSLSVHVDPDTGRMGQGVSCPTSGSRWYQVHPDSKVHFTGTRVPYWEDCVELSRRVAANFSGTPSVGWDIVVTPEGPVLVEGNANWGLESVQIHSDGYLTDPVRERLKTYDLEFPDQLRRLPAAVFAVLLNHLRRSRFGRRWNRPGPVF</sequence>
<dbReference type="EMBL" id="MUZR01000002">
    <property type="protein sequence ID" value="OOC11446.1"/>
    <property type="molecule type" value="Genomic_DNA"/>
</dbReference>